<reference evidence="3" key="1">
    <citation type="journal article" date="2016" name="Genome Announc.">
        <title>Draft Genome Sequences of Methanobrevibacter curvatus DSM11111, Methanobrevibacter cuticularis DSM11139, Methanobrevibacter filiformis DSM11501, and Methanobrevibacter oralis DSM7256.</title>
        <authorList>
            <person name="Poehlein A."/>
            <person name="Seedorf H."/>
        </authorList>
    </citation>
    <scope>NUCLEOTIDE SEQUENCE [LARGE SCALE GENOMIC DNA]</scope>
    <source>
        <strain evidence="3">DSM 7256 / JCM 30027 / ZR</strain>
    </source>
</reference>
<dbReference type="GO" id="GO:0009055">
    <property type="term" value="F:electron transfer activity"/>
    <property type="evidence" value="ECO:0007669"/>
    <property type="project" value="InterPro"/>
</dbReference>
<dbReference type="Proteomes" id="UP000077428">
    <property type="component" value="Unassembled WGS sequence"/>
</dbReference>
<gene>
    <name evidence="2" type="ORF">MBORA_05000</name>
</gene>
<name>A0A162FQF5_METOA</name>
<dbReference type="STRING" id="66851.MBORA_05000"/>
<evidence type="ECO:0000313" key="2">
    <source>
        <dbReference type="EMBL" id="KZX13590.1"/>
    </source>
</evidence>
<evidence type="ECO:0000259" key="1">
    <source>
        <dbReference type="PROSITE" id="PS50902"/>
    </source>
</evidence>
<dbReference type="AlphaFoldDB" id="A0A162FQF5"/>
<proteinExistence type="predicted"/>
<dbReference type="RefSeq" id="WP_042691352.1">
    <property type="nucleotide sequence ID" value="NZ_CABMAB010000002.1"/>
</dbReference>
<dbReference type="PANTHER" id="PTHR39201:SF1">
    <property type="entry name" value="FLAVODOXIN-LIKE DOMAIN-CONTAINING PROTEIN"/>
    <property type="match status" value="1"/>
</dbReference>
<accession>A0A162FQF5</accession>
<dbReference type="Gene3D" id="3.40.50.360">
    <property type="match status" value="1"/>
</dbReference>
<dbReference type="GO" id="GO:0010181">
    <property type="term" value="F:FMN binding"/>
    <property type="evidence" value="ECO:0007669"/>
    <property type="project" value="InterPro"/>
</dbReference>
<dbReference type="PROSITE" id="PS00201">
    <property type="entry name" value="FLAVODOXIN"/>
    <property type="match status" value="1"/>
</dbReference>
<dbReference type="InterPro" id="IPR001226">
    <property type="entry name" value="Flavodoxin_CS"/>
</dbReference>
<dbReference type="InterPro" id="IPR029039">
    <property type="entry name" value="Flavoprotein-like_sf"/>
</dbReference>
<evidence type="ECO:0000313" key="3">
    <source>
        <dbReference type="Proteomes" id="UP000077428"/>
    </source>
</evidence>
<protein>
    <submittedName>
        <fullName evidence="2">Flavodoxin</fullName>
    </submittedName>
</protein>
<dbReference type="PROSITE" id="PS50902">
    <property type="entry name" value="FLAVODOXIN_LIKE"/>
    <property type="match status" value="1"/>
</dbReference>
<dbReference type="EMBL" id="LWMU01000048">
    <property type="protein sequence ID" value="KZX13590.1"/>
    <property type="molecule type" value="Genomic_DNA"/>
</dbReference>
<dbReference type="SUPFAM" id="SSF52218">
    <property type="entry name" value="Flavoproteins"/>
    <property type="match status" value="1"/>
</dbReference>
<dbReference type="Pfam" id="PF12682">
    <property type="entry name" value="Flavodoxin_4"/>
    <property type="match status" value="1"/>
</dbReference>
<feature type="domain" description="Flavodoxin-like" evidence="1">
    <location>
        <begin position="3"/>
        <end position="158"/>
    </location>
</feature>
<dbReference type="PATRIC" id="fig|66851.6.peg.563"/>
<dbReference type="OrthoDB" id="73155at2157"/>
<sequence>MKTLIIYYSNSGKTHLVAKTLAVNLNVDMVRINDLKNRDGFKNRLLSSINALRETKTDIVPAKLNLNEYDIIYFGTPIWAGNPTPAILTIIDRCDLRGKDVILFATMNSNHGEANIKRLEEKVKTRGARVIESFTLKTQNKSSEKIIMDTETMIEILDLKMYKG</sequence>
<organism evidence="2 3">
    <name type="scientific">Methanobrevibacter oralis</name>
    <dbReference type="NCBI Taxonomy" id="66851"/>
    <lineage>
        <taxon>Archaea</taxon>
        <taxon>Methanobacteriati</taxon>
        <taxon>Methanobacteriota</taxon>
        <taxon>Methanomada group</taxon>
        <taxon>Methanobacteria</taxon>
        <taxon>Methanobacteriales</taxon>
        <taxon>Methanobacteriaceae</taxon>
        <taxon>Methanobrevibacter</taxon>
    </lineage>
</organism>
<dbReference type="PANTHER" id="PTHR39201">
    <property type="entry name" value="EXPORTED PROTEIN-RELATED"/>
    <property type="match status" value="1"/>
</dbReference>
<comment type="caution">
    <text evidence="2">The sequence shown here is derived from an EMBL/GenBank/DDBJ whole genome shotgun (WGS) entry which is preliminary data.</text>
</comment>
<dbReference type="InterPro" id="IPR008254">
    <property type="entry name" value="Flavodoxin/NO_synth"/>
</dbReference>
<keyword evidence="3" id="KW-1185">Reference proteome</keyword>